<gene>
    <name evidence="1" type="ORF">AK33_01680</name>
</gene>
<evidence type="ECO:0000313" key="1">
    <source>
        <dbReference type="EMBL" id="EXI63292.1"/>
    </source>
</evidence>
<dbReference type="PATRIC" id="fig|1450449.3.peg.294"/>
<dbReference type="Proteomes" id="UP000054123">
    <property type="component" value="Unassembled WGS sequence"/>
</dbReference>
<reference evidence="1 2" key="1">
    <citation type="journal article" date="2014" name="Genome Announc.">
        <title>Genome Sequence of a Presumptive Mannheimia haemolytica Strain with an A1/A6-Cross-Reactive Serotype from a White-Tailed Deer (Odocoileus virginianus).</title>
        <authorList>
            <person name="Lawrence P.K."/>
            <person name="Bey R.F."/>
            <person name="Wiener B."/>
            <person name="Kittichotirat W."/>
            <person name="Bumgarner R.E."/>
        </authorList>
    </citation>
    <scope>NUCLEOTIDE SEQUENCE [LARGE SCALE GENOMIC DNA]</scope>
    <source>
        <strain evidence="1 2">PKL10</strain>
    </source>
</reference>
<dbReference type="AlphaFoldDB" id="A0A011NFG5"/>
<accession>A0A011NFG5</accession>
<protein>
    <submittedName>
        <fullName evidence="1">Uncharacterized protein</fullName>
    </submittedName>
</protein>
<sequence length="44" mass="5045">MQQAVRFTHKIANNFVRSLEPLAKPMFKMLTFCGKKFAISGSNR</sequence>
<proteinExistence type="predicted"/>
<evidence type="ECO:0000313" key="2">
    <source>
        <dbReference type="Proteomes" id="UP000054123"/>
    </source>
</evidence>
<comment type="caution">
    <text evidence="1">The sequence shown here is derived from an EMBL/GenBank/DDBJ whole genome shotgun (WGS) entry which is preliminary data.</text>
</comment>
<organism evidence="1 2">
    <name type="scientific">Mannheimia granulomatis</name>
    <dbReference type="NCBI Taxonomy" id="85402"/>
    <lineage>
        <taxon>Bacteria</taxon>
        <taxon>Pseudomonadati</taxon>
        <taxon>Pseudomonadota</taxon>
        <taxon>Gammaproteobacteria</taxon>
        <taxon>Pasteurellales</taxon>
        <taxon>Pasteurellaceae</taxon>
        <taxon>Mannheimia</taxon>
    </lineage>
</organism>
<dbReference type="EMBL" id="JANJ01000001">
    <property type="protein sequence ID" value="EXI63292.1"/>
    <property type="molecule type" value="Genomic_DNA"/>
</dbReference>
<keyword evidence="2" id="KW-1185">Reference proteome</keyword>
<name>A0A011NFG5_9PAST</name>